<proteinExistence type="predicted"/>
<dbReference type="EMBL" id="JBHUGY010000035">
    <property type="protein sequence ID" value="MFD2055926.1"/>
    <property type="molecule type" value="Genomic_DNA"/>
</dbReference>
<dbReference type="InterPro" id="IPR050266">
    <property type="entry name" value="AB_hydrolase_sf"/>
</dbReference>
<dbReference type="InterPro" id="IPR029058">
    <property type="entry name" value="AB_hydrolase_fold"/>
</dbReference>
<feature type="domain" description="AB hydrolase-1" evidence="1">
    <location>
        <begin position="28"/>
        <end position="251"/>
    </location>
</feature>
<dbReference type="PANTHER" id="PTHR43798:SF33">
    <property type="entry name" value="HYDROLASE, PUTATIVE (AFU_ORTHOLOGUE AFUA_2G14860)-RELATED"/>
    <property type="match status" value="1"/>
</dbReference>
<accession>A0ABW4WH72</accession>
<dbReference type="RefSeq" id="WP_379022633.1">
    <property type="nucleotide sequence ID" value="NZ_JBHUGY010000035.1"/>
</dbReference>
<evidence type="ECO:0000313" key="2">
    <source>
        <dbReference type="EMBL" id="MFD2055926.1"/>
    </source>
</evidence>
<protein>
    <submittedName>
        <fullName evidence="2">Alpha/beta fold hydrolase</fullName>
    </submittedName>
</protein>
<sequence length="267" mass="28903">MTVQFETLEYNLGGTKTVVKAIGKGKPVLFLHGASTLEGFDFAEGLADRFRVLCPSHPGFGFSGPAPHVAGMSDMVLHYLNLLDVLGLPEKPHLMGFSMGGWMATELAGVVRERFDKVVLISPAGLNDPEHPATDLGEIAPQELPAYLAHDVSVALRYFPDGSDTAFARAFGADRAREGETLGRLLAPFGMGHPNLRRFLARITNPTLVVWGTKDRLLPVSQAPLFVEALPDARLILVENAGHFVMQEEPGTLTKVGDFLAGSNRFQ</sequence>
<name>A0ABW4WH72_9HYPH</name>
<dbReference type="InterPro" id="IPR000073">
    <property type="entry name" value="AB_hydrolase_1"/>
</dbReference>
<dbReference type="PANTHER" id="PTHR43798">
    <property type="entry name" value="MONOACYLGLYCEROL LIPASE"/>
    <property type="match status" value="1"/>
</dbReference>
<keyword evidence="2" id="KW-0378">Hydrolase</keyword>
<dbReference type="Proteomes" id="UP001597349">
    <property type="component" value="Unassembled WGS sequence"/>
</dbReference>
<comment type="caution">
    <text evidence="2">The sequence shown here is derived from an EMBL/GenBank/DDBJ whole genome shotgun (WGS) entry which is preliminary data.</text>
</comment>
<gene>
    <name evidence="2" type="ORF">ACFSQT_23525</name>
</gene>
<dbReference type="PRINTS" id="PR00111">
    <property type="entry name" value="ABHYDROLASE"/>
</dbReference>
<evidence type="ECO:0000259" key="1">
    <source>
        <dbReference type="Pfam" id="PF12697"/>
    </source>
</evidence>
<evidence type="ECO:0000313" key="3">
    <source>
        <dbReference type="Proteomes" id="UP001597349"/>
    </source>
</evidence>
<reference evidence="3" key="1">
    <citation type="journal article" date="2019" name="Int. J. Syst. Evol. Microbiol.">
        <title>The Global Catalogue of Microorganisms (GCM) 10K type strain sequencing project: providing services to taxonomists for standard genome sequencing and annotation.</title>
        <authorList>
            <consortium name="The Broad Institute Genomics Platform"/>
            <consortium name="The Broad Institute Genome Sequencing Center for Infectious Disease"/>
            <person name="Wu L."/>
            <person name="Ma J."/>
        </authorList>
    </citation>
    <scope>NUCLEOTIDE SEQUENCE [LARGE SCALE GENOMIC DNA]</scope>
    <source>
        <strain evidence="3">CGMCC 1.16226</strain>
    </source>
</reference>
<dbReference type="SUPFAM" id="SSF53474">
    <property type="entry name" value="alpha/beta-Hydrolases"/>
    <property type="match status" value="1"/>
</dbReference>
<organism evidence="2 3">
    <name type="scientific">Mesorhizobium calcicola</name>
    <dbReference type="NCBI Taxonomy" id="1300310"/>
    <lineage>
        <taxon>Bacteria</taxon>
        <taxon>Pseudomonadati</taxon>
        <taxon>Pseudomonadota</taxon>
        <taxon>Alphaproteobacteria</taxon>
        <taxon>Hyphomicrobiales</taxon>
        <taxon>Phyllobacteriaceae</taxon>
        <taxon>Mesorhizobium</taxon>
    </lineage>
</organism>
<dbReference type="Gene3D" id="3.40.50.1820">
    <property type="entry name" value="alpha/beta hydrolase"/>
    <property type="match status" value="1"/>
</dbReference>
<dbReference type="Pfam" id="PF12697">
    <property type="entry name" value="Abhydrolase_6"/>
    <property type="match status" value="1"/>
</dbReference>
<dbReference type="GO" id="GO:0016787">
    <property type="term" value="F:hydrolase activity"/>
    <property type="evidence" value="ECO:0007669"/>
    <property type="project" value="UniProtKB-KW"/>
</dbReference>
<keyword evidence="3" id="KW-1185">Reference proteome</keyword>